<dbReference type="SUPFAM" id="SSF56801">
    <property type="entry name" value="Acetyl-CoA synthetase-like"/>
    <property type="match status" value="1"/>
</dbReference>
<dbReference type="InterPro" id="IPR036736">
    <property type="entry name" value="ACP-like_sf"/>
</dbReference>
<dbReference type="GO" id="GO:0005737">
    <property type="term" value="C:cytoplasm"/>
    <property type="evidence" value="ECO:0007669"/>
    <property type="project" value="TreeGrafter"/>
</dbReference>
<dbReference type="InterPro" id="IPR000873">
    <property type="entry name" value="AMP-dep_synth/lig_dom"/>
</dbReference>
<name>A0AA39QWM2_9LECA</name>
<accession>A0AA39QWM2</accession>
<dbReference type="Gene3D" id="3.40.50.12780">
    <property type="entry name" value="N-terminal domain of ligase-like"/>
    <property type="match status" value="1"/>
</dbReference>
<evidence type="ECO:0000313" key="7">
    <source>
        <dbReference type="Proteomes" id="UP001166286"/>
    </source>
</evidence>
<evidence type="ECO:0000259" key="5">
    <source>
        <dbReference type="Pfam" id="PF00668"/>
    </source>
</evidence>
<dbReference type="GO" id="GO:0043041">
    <property type="term" value="P:amino acid activation for nonribosomal peptide biosynthetic process"/>
    <property type="evidence" value="ECO:0007669"/>
    <property type="project" value="TreeGrafter"/>
</dbReference>
<feature type="region of interest" description="Disordered" evidence="3">
    <location>
        <begin position="652"/>
        <end position="681"/>
    </location>
</feature>
<reference evidence="6" key="1">
    <citation type="submission" date="2023-03" db="EMBL/GenBank/DDBJ databases">
        <title>Complete genome of Cladonia borealis.</title>
        <authorList>
            <person name="Park H."/>
        </authorList>
    </citation>
    <scope>NUCLEOTIDE SEQUENCE</scope>
    <source>
        <strain evidence="6">ANT050790</strain>
    </source>
</reference>
<dbReference type="Gene3D" id="3.30.559.10">
    <property type="entry name" value="Chloramphenicol acetyltransferase-like domain"/>
    <property type="match status" value="1"/>
</dbReference>
<comment type="caution">
    <text evidence="6">The sequence shown here is derived from an EMBL/GenBank/DDBJ whole genome shotgun (WGS) entry which is preliminary data.</text>
</comment>
<dbReference type="AlphaFoldDB" id="A0AA39QWM2"/>
<sequence>MEAGIAAELHGNQPVEPMPKLWSHLSRVAREKKDSTAVISLHQRNDIGEPIGLTQLSDHLTWTYAKLEYQSQKLAGHLIDLGVGKTTPILALVDNCAEWALLFWAAIRLDATFVPIDPRCGKMATEIKPMFDIVQPGVLIVLDGEAAQQLECIASAQVSNTPIRIIISQEKDAFSSDWFSLRDLLALRAPSKSPPLPMNSFNQVAVIIFTSGTTTVPKACSLTFANLTAAALSYVHARRVQPHNRLAQHMASYHAYGIAFTLAFWLAEASIVYPSRSFDAQSTLSAIQNLECTHMPAVPTMIHALLSQRASCNLRSLKSVDVAGATVLPELLQAWIESSNLEPSHVCISYGMSEGPGVLATIGCETASEIEYPLSSISVGKPTLRAKIRICHPSSRTVLNRGEIGELHIGGQQVISGYHKAVDDDAFYQDAEGHWVVSGDQGTMGKDGSVRIIGRYKDLIVRGGKNISPSVIEQCLNKKGMFESQVVAVPDSIAGELPVAVIKRDDVAISVTELRLQVANDLGLVYMPQTILDLRRDLYLDDFPTTSSGKIRKSSLKALVCRYLERRSGEDPNASRLADGTTPFEQILKGHWTHLTGLDLKDVSLTTPVTNFADSITIMRWCAVVSTELGRTISMVDVKSYNTIQMQAQLLESSSSNGQQPPANPRNLEVRRGPPEDEDMVHTKGCQNIAQQTRLEVVQTLKPFGFGWNDVEDVFPASDINSFMLRALRPQSWNHRFGFVVSQSSASQVRCALESCLRRHPMFRSMAIDRKDGASSKLYVVIRSSPRWFAAMLDDKGYVDTEDEFMDYQLNDSKLDFASMPGPLFKVAIIHIRSTKTIGLIFRAHHSVYDASSMLLWLEDLDLTLQKNESLELEHVNFKTFAEMNFRYRESTDCQEACEHHALRLRGMLDNEACLWPPQVAPGWFKGDDYGWIHPDGSAGDPQQRQALDGKDASGLIGVASSIQLPGLDQLAAIHGIPTHIVMKAACVLFNVGRTGQDQAIFVQNEAARSWPIQSGMSDKYLPNPMNIAGPTYEIVIFRTHVDPNETVQSFLKRVQAEQRETVHGIHAPFRQIQKALMDRCPQGASDGRVFDKVLQRQEFNFIPNLDYQPRRGRTALRRVQQLSRSDIGFSWTCRQTAASSVHLGATYDDAQLRAEDAQAAVEDLLVKAAWIADLENWEKPVGSCISRIR</sequence>
<dbReference type="GO" id="GO:0031177">
    <property type="term" value="F:phosphopantetheine binding"/>
    <property type="evidence" value="ECO:0007669"/>
    <property type="project" value="TreeGrafter"/>
</dbReference>
<evidence type="ECO:0008006" key="8">
    <source>
        <dbReference type="Google" id="ProtNLM"/>
    </source>
</evidence>
<feature type="compositionally biased region" description="Polar residues" evidence="3">
    <location>
        <begin position="652"/>
        <end position="661"/>
    </location>
</feature>
<dbReference type="GO" id="GO:0044550">
    <property type="term" value="P:secondary metabolite biosynthetic process"/>
    <property type="evidence" value="ECO:0007669"/>
    <property type="project" value="TreeGrafter"/>
</dbReference>
<dbReference type="InterPro" id="IPR023213">
    <property type="entry name" value="CAT-like_dom_sf"/>
</dbReference>
<keyword evidence="2" id="KW-0597">Phosphoprotein</keyword>
<protein>
    <recommendedName>
        <fullName evidence="8">Carrier domain-containing protein</fullName>
    </recommendedName>
</protein>
<dbReference type="CDD" id="cd04433">
    <property type="entry name" value="AFD_class_I"/>
    <property type="match status" value="1"/>
</dbReference>
<dbReference type="InterPro" id="IPR045851">
    <property type="entry name" value="AMP-bd_C_sf"/>
</dbReference>
<dbReference type="InterPro" id="IPR001242">
    <property type="entry name" value="Condensation_dom"/>
</dbReference>
<dbReference type="SUPFAM" id="SSF47336">
    <property type="entry name" value="ACP-like"/>
    <property type="match status" value="1"/>
</dbReference>
<dbReference type="PANTHER" id="PTHR45527:SF1">
    <property type="entry name" value="FATTY ACID SYNTHASE"/>
    <property type="match status" value="1"/>
</dbReference>
<evidence type="ECO:0000259" key="4">
    <source>
        <dbReference type="Pfam" id="PF00501"/>
    </source>
</evidence>
<proteinExistence type="predicted"/>
<dbReference type="Pfam" id="PF00501">
    <property type="entry name" value="AMP-binding"/>
    <property type="match status" value="1"/>
</dbReference>
<gene>
    <name evidence="6" type="ORF">JMJ35_006982</name>
</gene>
<feature type="domain" description="Condensation" evidence="5">
    <location>
        <begin position="731"/>
        <end position="1099"/>
    </location>
</feature>
<evidence type="ECO:0000256" key="2">
    <source>
        <dbReference type="ARBA" id="ARBA00022553"/>
    </source>
</evidence>
<dbReference type="Pfam" id="PF00668">
    <property type="entry name" value="Condensation"/>
    <property type="match status" value="1"/>
</dbReference>
<dbReference type="PANTHER" id="PTHR45527">
    <property type="entry name" value="NONRIBOSOMAL PEPTIDE SYNTHETASE"/>
    <property type="match status" value="1"/>
</dbReference>
<evidence type="ECO:0000256" key="1">
    <source>
        <dbReference type="ARBA" id="ARBA00022450"/>
    </source>
</evidence>
<keyword evidence="7" id="KW-1185">Reference proteome</keyword>
<dbReference type="Gene3D" id="3.30.559.30">
    <property type="entry name" value="Nonribosomal peptide synthetase, condensation domain"/>
    <property type="match status" value="1"/>
</dbReference>
<dbReference type="InterPro" id="IPR042099">
    <property type="entry name" value="ANL_N_sf"/>
</dbReference>
<evidence type="ECO:0000256" key="3">
    <source>
        <dbReference type="SAM" id="MobiDB-lite"/>
    </source>
</evidence>
<dbReference type="SUPFAM" id="SSF52777">
    <property type="entry name" value="CoA-dependent acyltransferases"/>
    <property type="match status" value="2"/>
</dbReference>
<dbReference type="EMBL" id="JAFEKC020000015">
    <property type="protein sequence ID" value="KAK0510550.1"/>
    <property type="molecule type" value="Genomic_DNA"/>
</dbReference>
<feature type="domain" description="AMP-dependent synthetase/ligase" evidence="4">
    <location>
        <begin position="27"/>
        <end position="419"/>
    </location>
</feature>
<dbReference type="GO" id="GO:0003824">
    <property type="term" value="F:catalytic activity"/>
    <property type="evidence" value="ECO:0007669"/>
    <property type="project" value="InterPro"/>
</dbReference>
<dbReference type="Proteomes" id="UP001166286">
    <property type="component" value="Unassembled WGS sequence"/>
</dbReference>
<evidence type="ECO:0000313" key="6">
    <source>
        <dbReference type="EMBL" id="KAK0510550.1"/>
    </source>
</evidence>
<organism evidence="6 7">
    <name type="scientific">Cladonia borealis</name>
    <dbReference type="NCBI Taxonomy" id="184061"/>
    <lineage>
        <taxon>Eukaryota</taxon>
        <taxon>Fungi</taxon>
        <taxon>Dikarya</taxon>
        <taxon>Ascomycota</taxon>
        <taxon>Pezizomycotina</taxon>
        <taxon>Lecanoromycetes</taxon>
        <taxon>OSLEUM clade</taxon>
        <taxon>Lecanoromycetidae</taxon>
        <taxon>Lecanorales</taxon>
        <taxon>Lecanorineae</taxon>
        <taxon>Cladoniaceae</taxon>
        <taxon>Cladonia</taxon>
    </lineage>
</organism>
<dbReference type="Gene3D" id="3.30.300.30">
    <property type="match status" value="1"/>
</dbReference>
<keyword evidence="1" id="KW-0596">Phosphopantetheine</keyword>